<reference evidence="1 2" key="1">
    <citation type="journal article" date="2021" name="Appl. Environ. Microbiol.">
        <title>Genetic linkage and physical mapping for an oyster mushroom Pleurotus cornucopiae and QTL analysis for the trait cap color.</title>
        <authorList>
            <person name="Zhang Y."/>
            <person name="Gao W."/>
            <person name="Sonnenberg A."/>
            <person name="Chen Q."/>
            <person name="Zhang J."/>
            <person name="Huang C."/>
        </authorList>
    </citation>
    <scope>NUCLEOTIDE SEQUENCE [LARGE SCALE GENOMIC DNA]</scope>
    <source>
        <strain evidence="1">CCMSSC00406</strain>
    </source>
</reference>
<name>A0ACB7J9U8_PLECO</name>
<evidence type="ECO:0000313" key="2">
    <source>
        <dbReference type="Proteomes" id="UP000824881"/>
    </source>
</evidence>
<organism evidence="1 2">
    <name type="scientific">Pleurotus cornucopiae</name>
    <name type="common">Cornucopia mushroom</name>
    <dbReference type="NCBI Taxonomy" id="5321"/>
    <lineage>
        <taxon>Eukaryota</taxon>
        <taxon>Fungi</taxon>
        <taxon>Dikarya</taxon>
        <taxon>Basidiomycota</taxon>
        <taxon>Agaricomycotina</taxon>
        <taxon>Agaricomycetes</taxon>
        <taxon>Agaricomycetidae</taxon>
        <taxon>Agaricales</taxon>
        <taxon>Pleurotineae</taxon>
        <taxon>Pleurotaceae</taxon>
        <taxon>Pleurotus</taxon>
    </lineage>
</organism>
<keyword evidence="2" id="KW-1185">Reference proteome</keyword>
<comment type="caution">
    <text evidence="1">The sequence shown here is derived from an EMBL/GenBank/DDBJ whole genome shotgun (WGS) entry which is preliminary data.</text>
</comment>
<evidence type="ECO:0000313" key="1">
    <source>
        <dbReference type="EMBL" id="KAG9227363.1"/>
    </source>
</evidence>
<accession>A0ACB7J9U8</accession>
<gene>
    <name evidence="1" type="ORF">CCMSSC00406_0004098</name>
</gene>
<dbReference type="Proteomes" id="UP000824881">
    <property type="component" value="Unassembled WGS sequence"/>
</dbReference>
<proteinExistence type="predicted"/>
<dbReference type="EMBL" id="WQMT02000001">
    <property type="protein sequence ID" value="KAG9227363.1"/>
    <property type="molecule type" value="Genomic_DNA"/>
</dbReference>
<sequence length="190" mass="21165">MQLYCIKPTEMRLYSLHPTDAWATNAQSRPTLHPHARTLRNRKPRQRPTSNSMSTAVSHSLGLLTHCTTFDAEAVGLLLAANEILSRNLHGKINIYMDNQSVIQQIESGKKGTGQYILKYTEEALSLAAKRAKDTNTTLDMKLQWISAHDDVAGNERADTLGKEAATGKAQPAEYCPLLLHDLKEEKKGR</sequence>
<protein>
    <submittedName>
        <fullName evidence="1">Uncharacterized protein</fullName>
    </submittedName>
</protein>